<dbReference type="GO" id="GO:0070888">
    <property type="term" value="F:E-box binding"/>
    <property type="evidence" value="ECO:0007669"/>
    <property type="project" value="TreeGrafter"/>
</dbReference>
<dbReference type="Gene3D" id="4.10.280.10">
    <property type="entry name" value="Helix-loop-helix DNA-binding domain"/>
    <property type="match status" value="1"/>
</dbReference>
<dbReference type="SUPFAM" id="SSF47459">
    <property type="entry name" value="HLH, helix-loop-helix DNA-binding domain"/>
    <property type="match status" value="1"/>
</dbReference>
<sequence length="175" mass="19772">MLPSETAETNVKPTKTRLIRKLLNRQKRRGNPDSSRSTKWDTSVINSAVGENGLEVSEGELQTLRLTINQRERQRMQDLNQAMDGLRSVLPYSHGPSVRKLSKIATLLLAKDYILLLTATIRDFESHRPTAESNPIDYSSAHIGQATYNQMINLDELLSKSHAFKHSTNFDQSLP</sequence>
<proteinExistence type="predicted"/>
<dbReference type="GO" id="GO:0007423">
    <property type="term" value="P:sensory organ development"/>
    <property type="evidence" value="ECO:0007669"/>
    <property type="project" value="TreeGrafter"/>
</dbReference>
<organism evidence="5">
    <name type="scientific">Echinostoma caproni</name>
    <dbReference type="NCBI Taxonomy" id="27848"/>
    <lineage>
        <taxon>Eukaryota</taxon>
        <taxon>Metazoa</taxon>
        <taxon>Spiralia</taxon>
        <taxon>Lophotrochozoa</taxon>
        <taxon>Platyhelminthes</taxon>
        <taxon>Trematoda</taxon>
        <taxon>Digenea</taxon>
        <taxon>Plagiorchiida</taxon>
        <taxon>Echinostomata</taxon>
        <taxon>Echinostomatoidea</taxon>
        <taxon>Echinostomatidae</taxon>
        <taxon>Echinostoma</taxon>
    </lineage>
</organism>
<dbReference type="InterPro" id="IPR050359">
    <property type="entry name" value="bHLH_transcription_factors"/>
</dbReference>
<dbReference type="InterPro" id="IPR011598">
    <property type="entry name" value="bHLH_dom"/>
</dbReference>
<keyword evidence="1" id="KW-0175">Coiled coil</keyword>
<dbReference type="OrthoDB" id="10011855at2759"/>
<reference evidence="3 4" key="2">
    <citation type="submission" date="2018-11" db="EMBL/GenBank/DDBJ databases">
        <authorList>
            <consortium name="Pathogen Informatics"/>
        </authorList>
    </citation>
    <scope>NUCLEOTIDE SEQUENCE [LARGE SCALE GENOMIC DNA]</scope>
    <source>
        <strain evidence="3 4">Egypt</strain>
    </source>
</reference>
<dbReference type="GO" id="GO:0000981">
    <property type="term" value="F:DNA-binding transcription factor activity, RNA polymerase II-specific"/>
    <property type="evidence" value="ECO:0007669"/>
    <property type="project" value="TreeGrafter"/>
</dbReference>
<dbReference type="GO" id="GO:0061564">
    <property type="term" value="P:axon development"/>
    <property type="evidence" value="ECO:0007669"/>
    <property type="project" value="TreeGrafter"/>
</dbReference>
<evidence type="ECO:0000313" key="3">
    <source>
        <dbReference type="EMBL" id="VDP93182.1"/>
    </source>
</evidence>
<protein>
    <submittedName>
        <fullName evidence="5">BHLH domain-containing protein</fullName>
    </submittedName>
</protein>
<feature type="domain" description="BHLH" evidence="2">
    <location>
        <begin position="63"/>
        <end position="117"/>
    </location>
</feature>
<dbReference type="Pfam" id="PF00010">
    <property type="entry name" value="HLH"/>
    <property type="match status" value="1"/>
</dbReference>
<dbReference type="InterPro" id="IPR036638">
    <property type="entry name" value="HLH_DNA-bd_sf"/>
</dbReference>
<accession>A0A183B9M5</accession>
<reference evidence="5" key="1">
    <citation type="submission" date="2016-06" db="UniProtKB">
        <authorList>
            <consortium name="WormBaseParasite"/>
        </authorList>
    </citation>
    <scope>IDENTIFICATION</scope>
</reference>
<evidence type="ECO:0000256" key="1">
    <source>
        <dbReference type="SAM" id="Coils"/>
    </source>
</evidence>
<dbReference type="GO" id="GO:0046983">
    <property type="term" value="F:protein dimerization activity"/>
    <property type="evidence" value="ECO:0007669"/>
    <property type="project" value="InterPro"/>
</dbReference>
<dbReference type="Proteomes" id="UP000272942">
    <property type="component" value="Unassembled WGS sequence"/>
</dbReference>
<evidence type="ECO:0000259" key="2">
    <source>
        <dbReference type="PROSITE" id="PS50888"/>
    </source>
</evidence>
<evidence type="ECO:0000313" key="4">
    <source>
        <dbReference type="Proteomes" id="UP000272942"/>
    </source>
</evidence>
<dbReference type="PANTHER" id="PTHR19290:SF164">
    <property type="entry name" value="BHLH DOMAIN-CONTAINING PROTEIN"/>
    <property type="match status" value="1"/>
</dbReference>
<dbReference type="GO" id="GO:0005634">
    <property type="term" value="C:nucleus"/>
    <property type="evidence" value="ECO:0007669"/>
    <property type="project" value="TreeGrafter"/>
</dbReference>
<dbReference type="PROSITE" id="PS50888">
    <property type="entry name" value="BHLH"/>
    <property type="match status" value="1"/>
</dbReference>
<dbReference type="SMART" id="SM00353">
    <property type="entry name" value="HLH"/>
    <property type="match status" value="1"/>
</dbReference>
<dbReference type="PANTHER" id="PTHR19290">
    <property type="entry name" value="BASIC HELIX-LOOP-HELIX PROTEIN NEUROGENIN-RELATED"/>
    <property type="match status" value="1"/>
</dbReference>
<name>A0A183B9M5_9TREM</name>
<feature type="coiled-coil region" evidence="1">
    <location>
        <begin position="54"/>
        <end position="89"/>
    </location>
</feature>
<keyword evidence="4" id="KW-1185">Reference proteome</keyword>
<evidence type="ECO:0000313" key="5">
    <source>
        <dbReference type="WBParaSite" id="ECPE_0001595001-mRNA-1"/>
    </source>
</evidence>
<gene>
    <name evidence="3" type="ORF">ECPE_LOCUS15910</name>
</gene>
<dbReference type="EMBL" id="UZAN01062262">
    <property type="protein sequence ID" value="VDP93182.1"/>
    <property type="molecule type" value="Genomic_DNA"/>
</dbReference>
<dbReference type="GO" id="GO:0045944">
    <property type="term" value="P:positive regulation of transcription by RNA polymerase II"/>
    <property type="evidence" value="ECO:0007669"/>
    <property type="project" value="TreeGrafter"/>
</dbReference>
<dbReference type="AlphaFoldDB" id="A0A183B9M5"/>
<dbReference type="WBParaSite" id="ECPE_0001595001-mRNA-1">
    <property type="protein sequence ID" value="ECPE_0001595001-mRNA-1"/>
    <property type="gene ID" value="ECPE_0001595001"/>
</dbReference>